<keyword evidence="2" id="KW-1185">Reference proteome</keyword>
<name>A0AAV7JIC3_9METZ</name>
<accession>A0AAV7JIC3</accession>
<dbReference type="Proteomes" id="UP001165289">
    <property type="component" value="Unassembled WGS sequence"/>
</dbReference>
<comment type="caution">
    <text evidence="1">The sequence shown here is derived from an EMBL/GenBank/DDBJ whole genome shotgun (WGS) entry which is preliminary data.</text>
</comment>
<sequence>MLPDSQDYTELPIEQSQDYTEFSLKKYDMVQLNLGAKRIHCTFNTSLQVKYPFLAIVGNGKLKCKKCFGIFSVQYEGNQAIRRHMKSKKHMATLDTSAQSQTLTKFSVTMDLKSAANEATWCFHTIKHNQTFRSMDCTSQLIRKLFGSEFNCARTKVDAIVNNVLAPYSISLCSADLKVANYISLYTDKSNHDEIKCLPILVRYF</sequence>
<dbReference type="AlphaFoldDB" id="A0AAV7JIC3"/>
<proteinExistence type="predicted"/>
<dbReference type="EMBL" id="JAKMXF010000329">
    <property type="protein sequence ID" value="KAI6648573.1"/>
    <property type="molecule type" value="Genomic_DNA"/>
</dbReference>
<dbReference type="PANTHER" id="PTHR37162:SF10">
    <property type="entry name" value="DUF4371 DOMAIN-CONTAINING PROTEIN"/>
    <property type="match status" value="1"/>
</dbReference>
<dbReference type="PANTHER" id="PTHR37162">
    <property type="entry name" value="HAT FAMILY DIMERISATION DOMAINCONTAINING PROTEIN-RELATED"/>
    <property type="match status" value="1"/>
</dbReference>
<protein>
    <submittedName>
        <fullName evidence="1">Uncharacterized protein</fullName>
    </submittedName>
</protein>
<reference evidence="1 2" key="1">
    <citation type="journal article" date="2023" name="BMC Biol.">
        <title>The compact genome of the sponge Oopsacas minuta (Hexactinellida) is lacking key metazoan core genes.</title>
        <authorList>
            <person name="Santini S."/>
            <person name="Schenkelaars Q."/>
            <person name="Jourda C."/>
            <person name="Duchesne M."/>
            <person name="Belahbib H."/>
            <person name="Rocher C."/>
            <person name="Selva M."/>
            <person name="Riesgo A."/>
            <person name="Vervoort M."/>
            <person name="Leys S.P."/>
            <person name="Kodjabachian L."/>
            <person name="Le Bivic A."/>
            <person name="Borchiellini C."/>
            <person name="Claverie J.M."/>
            <person name="Renard E."/>
        </authorList>
    </citation>
    <scope>NUCLEOTIDE SEQUENCE [LARGE SCALE GENOMIC DNA]</scope>
    <source>
        <strain evidence="1">SPO-2</strain>
    </source>
</reference>
<evidence type="ECO:0000313" key="1">
    <source>
        <dbReference type="EMBL" id="KAI6648573.1"/>
    </source>
</evidence>
<gene>
    <name evidence="1" type="ORF">LOD99_8053</name>
</gene>
<organism evidence="1 2">
    <name type="scientific">Oopsacas minuta</name>
    <dbReference type="NCBI Taxonomy" id="111878"/>
    <lineage>
        <taxon>Eukaryota</taxon>
        <taxon>Metazoa</taxon>
        <taxon>Porifera</taxon>
        <taxon>Hexactinellida</taxon>
        <taxon>Hexasterophora</taxon>
        <taxon>Lyssacinosida</taxon>
        <taxon>Leucopsacidae</taxon>
        <taxon>Oopsacas</taxon>
    </lineage>
</organism>
<evidence type="ECO:0000313" key="2">
    <source>
        <dbReference type="Proteomes" id="UP001165289"/>
    </source>
</evidence>